<name>A0A7Y0KA30_9BACI</name>
<comment type="caution">
    <text evidence="1">The sequence shown here is derived from an EMBL/GenBank/DDBJ whole genome shotgun (WGS) entry which is preliminary data.</text>
</comment>
<evidence type="ECO:0000313" key="2">
    <source>
        <dbReference type="Proteomes" id="UP000588491"/>
    </source>
</evidence>
<dbReference type="EMBL" id="JABBPK010000001">
    <property type="protein sequence ID" value="NMO78627.1"/>
    <property type="molecule type" value="Genomic_DNA"/>
</dbReference>
<proteinExistence type="predicted"/>
<dbReference type="Proteomes" id="UP000588491">
    <property type="component" value="Unassembled WGS sequence"/>
</dbReference>
<sequence>MNSNLLIKKAWINAVFFIRKRINGEYGEAGIHVDVTGISETDEPLGK</sequence>
<organism evidence="1 2">
    <name type="scientific">Niallia alba</name>
    <dbReference type="NCBI Taxonomy" id="2729105"/>
    <lineage>
        <taxon>Bacteria</taxon>
        <taxon>Bacillati</taxon>
        <taxon>Bacillota</taxon>
        <taxon>Bacilli</taxon>
        <taxon>Bacillales</taxon>
        <taxon>Bacillaceae</taxon>
        <taxon>Niallia</taxon>
    </lineage>
</organism>
<gene>
    <name evidence="1" type="ORF">HHU08_16710</name>
</gene>
<protein>
    <submittedName>
        <fullName evidence="1">Uncharacterized protein</fullName>
    </submittedName>
</protein>
<evidence type="ECO:0000313" key="1">
    <source>
        <dbReference type="EMBL" id="NMO78627.1"/>
    </source>
</evidence>
<keyword evidence="2" id="KW-1185">Reference proteome</keyword>
<dbReference type="AlphaFoldDB" id="A0A7Y0KA30"/>
<reference evidence="1 2" key="1">
    <citation type="submission" date="2020-04" db="EMBL/GenBank/DDBJ databases">
        <title>Bacillus sp. UniB3 isolated from commercial digestive syrup.</title>
        <authorList>
            <person name="Thorat V."/>
            <person name="Kirdat K."/>
            <person name="Tiwarekar B."/>
            <person name="Yadav A."/>
        </authorList>
    </citation>
    <scope>NUCLEOTIDE SEQUENCE [LARGE SCALE GENOMIC DNA]</scope>
    <source>
        <strain evidence="1 2">UniB3</strain>
    </source>
</reference>
<accession>A0A7Y0KA30</accession>